<gene>
    <name evidence="6" type="ORF">QVE165_LOCUS36708</name>
</gene>
<feature type="compositionally biased region" description="Low complexity" evidence="5">
    <location>
        <begin position="421"/>
        <end position="442"/>
    </location>
</feature>
<feature type="region of interest" description="Disordered" evidence="5">
    <location>
        <begin position="418"/>
        <end position="449"/>
    </location>
</feature>
<dbReference type="SMART" id="SM00707">
    <property type="entry name" value="RPEL"/>
    <property type="match status" value="3"/>
</dbReference>
<feature type="compositionally biased region" description="Basic and acidic residues" evidence="5">
    <location>
        <begin position="767"/>
        <end position="779"/>
    </location>
</feature>
<dbReference type="GO" id="GO:0003779">
    <property type="term" value="F:actin binding"/>
    <property type="evidence" value="ECO:0007669"/>
    <property type="project" value="UniProtKB-KW"/>
</dbReference>
<feature type="region of interest" description="Disordered" evidence="5">
    <location>
        <begin position="214"/>
        <end position="233"/>
    </location>
</feature>
<dbReference type="AlphaFoldDB" id="A0A815L6E0"/>
<feature type="compositionally biased region" description="Basic residues" evidence="5">
    <location>
        <begin position="104"/>
        <end position="114"/>
    </location>
</feature>
<feature type="region of interest" description="Disordered" evidence="5">
    <location>
        <begin position="548"/>
        <end position="572"/>
    </location>
</feature>
<feature type="compositionally biased region" description="Acidic residues" evidence="5">
    <location>
        <begin position="783"/>
        <end position="798"/>
    </location>
</feature>
<evidence type="ECO:0000256" key="2">
    <source>
        <dbReference type="ARBA" id="ARBA00022737"/>
    </source>
</evidence>
<protein>
    <recommendedName>
        <fullName evidence="8">Phosphatase and actin regulator</fullName>
    </recommendedName>
</protein>
<dbReference type="Pfam" id="PF02755">
    <property type="entry name" value="RPEL"/>
    <property type="match status" value="1"/>
</dbReference>
<sequence length="968" mass="109163">MSSKQLSTPPPTQPRRSYENTLRTNHYQQMNIRLNSQSAVNDRTATSSYRQYPNISSRSYNNNTDYPYASSLYGINRQSSPTIVTSSPPLYSTPNRPQTDMRNQSHHPQQRHLSRSMSDDYCITRYQEINNLNGENYGDNDENGDDDDEQSSEIFNYTFHDTGDAESPAASPMASYRHIGVLNSPNINNNNNSNHHHHISSTLHRDQYDYSTNKYNQQQQQQQQHQQQQHQQHNYKTLTMPKTHYQNITTTATTKDFLPKDNGSNYLTASSSFDSESNSNGNESAKRINNPNGKFSIQKMIRHGFSSWRTRKKPSSASSPPPPPPSSVISTNTIYSNNLTLPPSHAPLSTGRYITHSDDFSPIPPPTAARSISVDSIINRTSPPKVVNTQPIIFSSPRANSVDSVTVDFDRPPTTTRAFIHSPWSSSSNTTTNNTTTTTPSHSHTESIYRPTPVPVARVLPVQFAEQNKIRSPRSPPAPIPPPPLSSSTATPPPPSPNVPTTTTRIIETHNSTTPATVINSNPLKIPPPVAPKPDANRLTPIRTNYLNQNNNNYHSSSSVNPTPPPQPVQPPSTANITLNTIPYSSVTTTANEPRRLILPEKYISNQFKPIHDNNTIVYTNTTPTPAVRPVASSNISALQEKFQVRSSPVTTANPSGFPITITSTNTNNMSPTVNNTSSTMMNSSSTPTCIQTNKQITVQDIDTTRYEEIPAKEPDLTRRPEKSALKKPNGLKRRVIPVLRENQRPSPRPSPKNKPVVIFTSPTSPNDEHNVDNAHNENEPSPSEDDDEDDDDNDDGNNDTKKPFATVKRNDSLARFLKDRPLPNELFDKHILVKPVDERKNERETIETKLERKLSLRPSLEELEARNILRAKTQAELIAEKEEKKRYLIRKLSFRPSIQELRDRKIIRFCDYIEVSECDDVDRRADKPWTRLTPRDKQMIRKELNDYKSLEMEIHPESAKYTRFHPP</sequence>
<evidence type="ECO:0000256" key="3">
    <source>
        <dbReference type="ARBA" id="ARBA00023203"/>
    </source>
</evidence>
<feature type="compositionally biased region" description="Acidic residues" evidence="5">
    <location>
        <begin position="138"/>
        <end position="151"/>
    </location>
</feature>
<keyword evidence="7" id="KW-1185">Reference proteome</keyword>
<feature type="region of interest" description="Disordered" evidence="5">
    <location>
        <begin position="39"/>
        <end position="63"/>
    </location>
</feature>
<dbReference type="PROSITE" id="PS51073">
    <property type="entry name" value="RPEL"/>
    <property type="match status" value="1"/>
</dbReference>
<dbReference type="PANTHER" id="PTHR12751">
    <property type="entry name" value="PHOSPHATASE AND ACTIN REGULATOR PHACTR"/>
    <property type="match status" value="1"/>
</dbReference>
<feature type="compositionally biased region" description="Pro residues" evidence="5">
    <location>
        <begin position="562"/>
        <end position="571"/>
    </location>
</feature>
<comment type="similarity">
    <text evidence="1">Belongs to the phosphatase and actin regulator family.</text>
</comment>
<dbReference type="Gene3D" id="6.10.140.1750">
    <property type="match status" value="1"/>
</dbReference>
<feature type="repeat" description="RPEL" evidence="4">
    <location>
        <begin position="849"/>
        <end position="874"/>
    </location>
</feature>
<feature type="region of interest" description="Disordered" evidence="5">
    <location>
        <begin position="467"/>
        <end position="503"/>
    </location>
</feature>
<evidence type="ECO:0000256" key="1">
    <source>
        <dbReference type="ARBA" id="ARBA00009795"/>
    </source>
</evidence>
<feature type="region of interest" description="Disordered" evidence="5">
    <location>
        <begin position="1"/>
        <end position="20"/>
    </location>
</feature>
<proteinExistence type="inferred from homology"/>
<evidence type="ECO:0008006" key="8">
    <source>
        <dbReference type="Google" id="ProtNLM"/>
    </source>
</evidence>
<evidence type="ECO:0000313" key="6">
    <source>
        <dbReference type="EMBL" id="CAF1400147.1"/>
    </source>
</evidence>
<feature type="region of interest" description="Disordered" evidence="5">
    <location>
        <begin position="702"/>
        <end position="807"/>
    </location>
</feature>
<feature type="region of interest" description="Disordered" evidence="5">
    <location>
        <begin position="79"/>
        <end position="115"/>
    </location>
</feature>
<feature type="region of interest" description="Disordered" evidence="5">
    <location>
        <begin position="132"/>
        <end position="151"/>
    </location>
</feature>
<evidence type="ECO:0000256" key="5">
    <source>
        <dbReference type="SAM" id="MobiDB-lite"/>
    </source>
</evidence>
<comment type="caution">
    <text evidence="6">The sequence shown here is derived from an EMBL/GenBank/DDBJ whole genome shotgun (WGS) entry which is preliminary data.</text>
</comment>
<reference evidence="6" key="1">
    <citation type="submission" date="2021-02" db="EMBL/GenBank/DDBJ databases">
        <authorList>
            <person name="Nowell W R."/>
        </authorList>
    </citation>
    <scope>NUCLEOTIDE SEQUENCE</scope>
</reference>
<dbReference type="Gene3D" id="6.10.140.2130">
    <property type="match status" value="1"/>
</dbReference>
<name>A0A815L6E0_9BILA</name>
<evidence type="ECO:0000256" key="4">
    <source>
        <dbReference type="PROSITE-ProRule" id="PRU00401"/>
    </source>
</evidence>
<feature type="compositionally biased region" description="Basic and acidic residues" evidence="5">
    <location>
        <begin position="703"/>
        <end position="725"/>
    </location>
</feature>
<dbReference type="InterPro" id="IPR004018">
    <property type="entry name" value="RPEL_repeat"/>
</dbReference>
<organism evidence="6 7">
    <name type="scientific">Adineta steineri</name>
    <dbReference type="NCBI Taxonomy" id="433720"/>
    <lineage>
        <taxon>Eukaryota</taxon>
        <taxon>Metazoa</taxon>
        <taxon>Spiralia</taxon>
        <taxon>Gnathifera</taxon>
        <taxon>Rotifera</taxon>
        <taxon>Eurotatoria</taxon>
        <taxon>Bdelloidea</taxon>
        <taxon>Adinetida</taxon>
        <taxon>Adinetidae</taxon>
        <taxon>Adineta</taxon>
    </lineage>
</organism>
<feature type="compositionally biased region" description="Low complexity" evidence="5">
    <location>
        <begin position="548"/>
        <end position="561"/>
    </location>
</feature>
<keyword evidence="2" id="KW-0677">Repeat</keyword>
<feature type="compositionally biased region" description="Polar residues" evidence="5">
    <location>
        <begin position="79"/>
        <end position="102"/>
    </location>
</feature>
<keyword evidence="3" id="KW-0009">Actin-binding</keyword>
<feature type="compositionally biased region" description="Pro residues" evidence="5">
    <location>
        <begin position="474"/>
        <end position="498"/>
    </location>
</feature>
<dbReference type="EMBL" id="CAJNOM010000372">
    <property type="protein sequence ID" value="CAF1400147.1"/>
    <property type="molecule type" value="Genomic_DNA"/>
</dbReference>
<feature type="compositionally biased region" description="Low complexity" evidence="5">
    <location>
        <begin position="270"/>
        <end position="283"/>
    </location>
</feature>
<dbReference type="OrthoDB" id="5563016at2759"/>
<feature type="region of interest" description="Disordered" evidence="5">
    <location>
        <begin position="268"/>
        <end position="332"/>
    </location>
</feature>
<dbReference type="PANTHER" id="PTHR12751:SF18">
    <property type="entry name" value="PHOSPHATASE AND ACTIN REGULATOR 1"/>
    <property type="match status" value="1"/>
</dbReference>
<dbReference type="GO" id="GO:0030036">
    <property type="term" value="P:actin cytoskeleton organization"/>
    <property type="evidence" value="ECO:0007669"/>
    <property type="project" value="TreeGrafter"/>
</dbReference>
<evidence type="ECO:0000313" key="7">
    <source>
        <dbReference type="Proteomes" id="UP000663832"/>
    </source>
</evidence>
<feature type="region of interest" description="Disordered" evidence="5">
    <location>
        <begin position="185"/>
        <end position="204"/>
    </location>
</feature>
<feature type="compositionally biased region" description="Low complexity" evidence="5">
    <location>
        <begin position="217"/>
        <end position="232"/>
    </location>
</feature>
<accession>A0A815L6E0</accession>
<dbReference type="Proteomes" id="UP000663832">
    <property type="component" value="Unassembled WGS sequence"/>
</dbReference>